<dbReference type="InterPro" id="IPR013087">
    <property type="entry name" value="Znf_C2H2_type"/>
</dbReference>
<dbReference type="FunCoup" id="A0A6J0C7D1">
    <property type="interactions" value="1564"/>
</dbReference>
<sequence>MAERAMNTGNFSHMFGPLNFPTCNSSKCKSQFIELDDRPQDTRCLLCEETYLLPNNQQEMLTHIFTQHRLVIGDVEKIASLKSYIHYWRVKLSEAPLTQFCTSLLMDCTPDGKPSKNEPYFLLSDCVAEDKTVRFEIQQAKLEWVLAQQDKERADTSFKRGCMFCRTEFSGSRNSYLQHLSRKHNLQLGRPENLVFVDELLDMLQNNVEKLICFYCEGVFKDRNTLKEHMRKKLHKTLNPADKKYDKFYVINYLEPDRNSQQKQNCVDDSEDPTGFTSGSEDGENAWSDWDEESVDVVCLFCPYNNRDFANILSHMISKHQFNFEEVTKDCDFYQRVKIVNFVRRQIHIQKKCVFCDEAANDLGEHMSQLRHCKLPARRVWDQPEYYFPTYENDSFLYNLEVSGGDNQDSDTDNLSAEMSNL</sequence>
<evidence type="ECO:0000259" key="7">
    <source>
        <dbReference type="PROSITE" id="PS50157"/>
    </source>
</evidence>
<dbReference type="SUPFAM" id="SSF57667">
    <property type="entry name" value="beta-beta-alpha zinc fingers"/>
    <property type="match status" value="2"/>
</dbReference>
<dbReference type="Pfam" id="PF12756">
    <property type="entry name" value="zf-C2H2_2"/>
    <property type="match status" value="3"/>
</dbReference>
<keyword evidence="2 5" id="KW-0863">Zinc-finger</keyword>
<dbReference type="PROSITE" id="PS00028">
    <property type="entry name" value="ZINC_FINGER_C2H2_1"/>
    <property type="match status" value="1"/>
</dbReference>
<evidence type="ECO:0000256" key="6">
    <source>
        <dbReference type="SAM" id="MobiDB-lite"/>
    </source>
</evidence>
<evidence type="ECO:0000256" key="3">
    <source>
        <dbReference type="ARBA" id="ARBA00022833"/>
    </source>
</evidence>
<dbReference type="PANTHER" id="PTHR13267:SF3">
    <property type="entry name" value="ZINC FINGER PROTEIN 277"/>
    <property type="match status" value="1"/>
</dbReference>
<evidence type="ECO:0000313" key="8">
    <source>
        <dbReference type="Proteomes" id="UP000829291"/>
    </source>
</evidence>
<keyword evidence="3" id="KW-0862">Zinc</keyword>
<dbReference type="InParanoid" id="A0A6J0C7D1"/>
<keyword evidence="1" id="KW-0479">Metal-binding</keyword>
<dbReference type="Proteomes" id="UP000829291">
    <property type="component" value="Chromosome 3"/>
</dbReference>
<keyword evidence="8" id="KW-1185">Reference proteome</keyword>
<dbReference type="InterPro" id="IPR041661">
    <property type="entry name" value="ZN622/Rei1/Reh1_Znf-C2H2"/>
</dbReference>
<evidence type="ECO:0000313" key="9">
    <source>
        <dbReference type="RefSeq" id="XP_015522528.1"/>
    </source>
</evidence>
<evidence type="ECO:0000256" key="1">
    <source>
        <dbReference type="ARBA" id="ARBA00022723"/>
    </source>
</evidence>
<comment type="similarity">
    <text evidence="4">Belongs to the ZNF277 family.</text>
</comment>
<feature type="region of interest" description="Disordered" evidence="6">
    <location>
        <begin position="260"/>
        <end position="286"/>
    </location>
</feature>
<dbReference type="InterPro" id="IPR036236">
    <property type="entry name" value="Znf_C2H2_sf"/>
</dbReference>
<feature type="domain" description="C2H2-type" evidence="7">
    <location>
        <begin position="211"/>
        <end position="240"/>
    </location>
</feature>
<organism evidence="9">
    <name type="scientific">Neodiprion lecontei</name>
    <name type="common">Redheaded pine sawfly</name>
    <dbReference type="NCBI Taxonomy" id="441921"/>
    <lineage>
        <taxon>Eukaryota</taxon>
        <taxon>Metazoa</taxon>
        <taxon>Ecdysozoa</taxon>
        <taxon>Arthropoda</taxon>
        <taxon>Hexapoda</taxon>
        <taxon>Insecta</taxon>
        <taxon>Pterygota</taxon>
        <taxon>Neoptera</taxon>
        <taxon>Endopterygota</taxon>
        <taxon>Hymenoptera</taxon>
        <taxon>Tenthredinoidea</taxon>
        <taxon>Diprionidae</taxon>
        <taxon>Diprioninae</taxon>
        <taxon>Neodiprion</taxon>
    </lineage>
</organism>
<accession>A0A6J0C7D1</accession>
<reference evidence="9" key="1">
    <citation type="submission" date="2025-08" db="UniProtKB">
        <authorList>
            <consortium name="RefSeq"/>
        </authorList>
    </citation>
    <scope>IDENTIFICATION</scope>
    <source>
        <tissue evidence="9">Thorax and Abdomen</tissue>
    </source>
</reference>
<evidence type="ECO:0000256" key="2">
    <source>
        <dbReference type="ARBA" id="ARBA00022771"/>
    </source>
</evidence>
<dbReference type="SMART" id="SM00355">
    <property type="entry name" value="ZnF_C2H2"/>
    <property type="match status" value="5"/>
</dbReference>
<dbReference type="AlphaFoldDB" id="A0A6J0C7D1"/>
<gene>
    <name evidence="9" type="primary">LOC107226281</name>
</gene>
<dbReference type="PROSITE" id="PS50157">
    <property type="entry name" value="ZINC_FINGER_C2H2_2"/>
    <property type="match status" value="1"/>
</dbReference>
<dbReference type="GO" id="GO:0008270">
    <property type="term" value="F:zinc ion binding"/>
    <property type="evidence" value="ECO:0007669"/>
    <property type="project" value="UniProtKB-KW"/>
</dbReference>
<evidence type="ECO:0000256" key="4">
    <source>
        <dbReference type="ARBA" id="ARBA00034119"/>
    </source>
</evidence>
<dbReference type="InterPro" id="IPR040048">
    <property type="entry name" value="ZNF277"/>
</dbReference>
<name>A0A6J0C7D1_NEOLC</name>
<protein>
    <submittedName>
        <fullName evidence="9">Zinc finger protein 277 isoform X1</fullName>
    </submittedName>
</protein>
<dbReference type="OrthoDB" id="278606at2759"/>
<dbReference type="KEGG" id="nlo:107226281"/>
<evidence type="ECO:0000256" key="5">
    <source>
        <dbReference type="PROSITE-ProRule" id="PRU00042"/>
    </source>
</evidence>
<dbReference type="RefSeq" id="XP_015522528.1">
    <property type="nucleotide sequence ID" value="XM_015667042.2"/>
</dbReference>
<dbReference type="GeneID" id="107226281"/>
<proteinExistence type="inferred from homology"/>
<dbReference type="PANTHER" id="PTHR13267">
    <property type="entry name" value="ZINC FINGER PROTEIN 277"/>
    <property type="match status" value="1"/>
</dbReference>